<dbReference type="RefSeq" id="WP_114466023.1">
    <property type="nucleotide sequence ID" value="NZ_QPJK01000001.1"/>
</dbReference>
<dbReference type="EMBL" id="QPJK01000001">
    <property type="protein sequence ID" value="RCW76142.1"/>
    <property type="molecule type" value="Genomic_DNA"/>
</dbReference>
<keyword evidence="1" id="KW-0472">Membrane</keyword>
<proteinExistence type="predicted"/>
<keyword evidence="1" id="KW-1133">Transmembrane helix</keyword>
<keyword evidence="3" id="KW-1185">Reference proteome</keyword>
<gene>
    <name evidence="2" type="ORF">DES41_101747</name>
</gene>
<comment type="caution">
    <text evidence="2">The sequence shown here is derived from an EMBL/GenBank/DDBJ whole genome shotgun (WGS) entry which is preliminary data.</text>
</comment>
<accession>A0A368Y7E7</accession>
<keyword evidence="1" id="KW-0812">Transmembrane</keyword>
<dbReference type="AlphaFoldDB" id="A0A368Y7E7"/>
<organism evidence="2 3">
    <name type="scientific">Pseudorhodoferax soli</name>
    <dbReference type="NCBI Taxonomy" id="545864"/>
    <lineage>
        <taxon>Bacteria</taxon>
        <taxon>Pseudomonadati</taxon>
        <taxon>Pseudomonadota</taxon>
        <taxon>Betaproteobacteria</taxon>
        <taxon>Burkholderiales</taxon>
        <taxon>Comamonadaceae</taxon>
    </lineage>
</organism>
<evidence type="ECO:0000313" key="2">
    <source>
        <dbReference type="EMBL" id="RCW76142.1"/>
    </source>
</evidence>
<dbReference type="OrthoDB" id="9181117at2"/>
<name>A0A368Y7E7_9BURK</name>
<feature type="transmembrane region" description="Helical" evidence="1">
    <location>
        <begin position="6"/>
        <end position="37"/>
    </location>
</feature>
<evidence type="ECO:0000256" key="1">
    <source>
        <dbReference type="SAM" id="Phobius"/>
    </source>
</evidence>
<evidence type="ECO:0000313" key="3">
    <source>
        <dbReference type="Proteomes" id="UP000252884"/>
    </source>
</evidence>
<protein>
    <submittedName>
        <fullName evidence="2">Cobalt/nickel transport system permease protein</fullName>
    </submittedName>
</protein>
<dbReference type="Proteomes" id="UP000252884">
    <property type="component" value="Unassembled WGS sequence"/>
</dbReference>
<feature type="transmembrane region" description="Helical" evidence="1">
    <location>
        <begin position="89"/>
        <end position="111"/>
    </location>
</feature>
<reference evidence="2 3" key="1">
    <citation type="submission" date="2018-07" db="EMBL/GenBank/DDBJ databases">
        <title>Genomic Encyclopedia of Type Strains, Phase IV (KMG-IV): sequencing the most valuable type-strain genomes for metagenomic binning, comparative biology and taxonomic classification.</title>
        <authorList>
            <person name="Goeker M."/>
        </authorList>
    </citation>
    <scope>NUCLEOTIDE SEQUENCE [LARGE SCALE GENOMIC DNA]</scope>
    <source>
        <strain evidence="2 3">DSM 21634</strain>
    </source>
</reference>
<sequence>MTPTRWLLAYLGAVVGTSLVHDWRTLAAGLLLALALAGPPRWRLLRRSLLAVLAFNLAVSAGLFAQWAWQDRPLAALAEPLARMNLRVLLLVLLGFWFVARVNLLQALAFAPTLQFLATLAAGQAQVLARLVREHGLAFRSRTAGAGGLRARSRHGASVAGHLLDKAVANAQASAMAMRARGGLDD</sequence>
<feature type="transmembrane region" description="Helical" evidence="1">
    <location>
        <begin position="49"/>
        <end position="69"/>
    </location>
</feature>